<organism evidence="11 12">
    <name type="scientific">Rhizoctonia solani</name>
    <dbReference type="NCBI Taxonomy" id="456999"/>
    <lineage>
        <taxon>Eukaryota</taxon>
        <taxon>Fungi</taxon>
        <taxon>Dikarya</taxon>
        <taxon>Basidiomycota</taxon>
        <taxon>Agaricomycotina</taxon>
        <taxon>Agaricomycetes</taxon>
        <taxon>Cantharellales</taxon>
        <taxon>Ceratobasidiaceae</taxon>
        <taxon>Rhizoctonia</taxon>
    </lineage>
</organism>
<dbReference type="HAMAP" id="MF_03100">
    <property type="entry name" value="Endonuc_su_Slx1"/>
    <property type="match status" value="1"/>
</dbReference>
<proteinExistence type="inferred from homology"/>
<comment type="caution">
    <text evidence="11">The sequence shown here is derived from an EMBL/GenBank/DDBJ whole genome shotgun (WGS) entry which is preliminary data.</text>
</comment>
<dbReference type="InterPro" id="IPR050381">
    <property type="entry name" value="SLX1_endonuclease"/>
</dbReference>
<dbReference type="PROSITE" id="PS50164">
    <property type="entry name" value="GIY_YIG"/>
    <property type="match status" value="1"/>
</dbReference>
<keyword evidence="6 8" id="KW-0234">DNA repair</keyword>
<evidence type="ECO:0000256" key="4">
    <source>
        <dbReference type="ARBA" id="ARBA00022801"/>
    </source>
</evidence>
<dbReference type="SUPFAM" id="SSF82771">
    <property type="entry name" value="GIY-YIG endonuclease"/>
    <property type="match status" value="1"/>
</dbReference>
<evidence type="ECO:0000313" key="12">
    <source>
        <dbReference type="Proteomes" id="UP000663841"/>
    </source>
</evidence>
<feature type="compositionally biased region" description="Polar residues" evidence="9">
    <location>
        <begin position="446"/>
        <end position="463"/>
    </location>
</feature>
<dbReference type="GO" id="GO:0008821">
    <property type="term" value="F:crossover junction DNA endonuclease activity"/>
    <property type="evidence" value="ECO:0007669"/>
    <property type="project" value="TreeGrafter"/>
</dbReference>
<dbReference type="InterPro" id="IPR035901">
    <property type="entry name" value="GIY-YIG_endonuc_sf"/>
</dbReference>
<evidence type="ECO:0000256" key="8">
    <source>
        <dbReference type="HAMAP-Rule" id="MF_03100"/>
    </source>
</evidence>
<dbReference type="InterPro" id="IPR000305">
    <property type="entry name" value="GIY-YIG_endonuc"/>
</dbReference>
<feature type="domain" description="GIY-YIG" evidence="10">
    <location>
        <begin position="16"/>
        <end position="98"/>
    </location>
</feature>
<evidence type="ECO:0000256" key="7">
    <source>
        <dbReference type="ARBA" id="ARBA00023242"/>
    </source>
</evidence>
<dbReference type="GO" id="GO:0017108">
    <property type="term" value="F:5'-flap endonuclease activity"/>
    <property type="evidence" value="ECO:0007669"/>
    <property type="project" value="InterPro"/>
</dbReference>
<accession>A0A8H3C4V4</accession>
<dbReference type="PANTHER" id="PTHR20208:SF10">
    <property type="entry name" value="STRUCTURE-SPECIFIC ENDONUCLEASE SUBUNIT SLX1"/>
    <property type="match status" value="1"/>
</dbReference>
<evidence type="ECO:0000256" key="6">
    <source>
        <dbReference type="ARBA" id="ARBA00023204"/>
    </source>
</evidence>
<feature type="compositionally biased region" description="Acidic residues" evidence="9">
    <location>
        <begin position="393"/>
        <end position="402"/>
    </location>
</feature>
<sequence>MTSRSTLGADQHTIPLFYACYLLRSVKTKSSRSTYVGSTPDPPRRLRQHNGELTQGAYKTRRGRPWVMTMIVHGFPSKLAALQFEWAWQHPYMSRHLRVSQTKQGKEIYSQMFKRDSTANLLRTKILVARSMLPIPPYNTWPLHVKIFSEEAKRIWDEIQEMETNEALPDGFTVSVEFEGVDGKAPVPISQRSNARAGPIDVKDTEFNSSHILKYQSILNKGTQTSCSICSSEINVKHMDHLRVALCPQHSCTAVSHLECLAQAFLRDPLNPQGLIPRGGVCEACNQYTLWGDVIRGCYRRARGGLQQPTSDQESEDDGKEEDIDIRPRDDLSSHLENPQIAGSPRKATKALTARVTVPRKNKPTSAPRATGRRVQKAKPVDSDVENFAAEMDAIESDTEDSEPTRSSPKGRGASARRKQAPVSTHARAAHDKPRNMNEIVRHTLANLSDAPTSTQTRAGQNEPRNVDEIVRHALANLSISTPSESYQARPAKSTKAKNRVNIIDKERTSKGANLKGETRATLGTTAPKPRKRRTPSPEYIDFEGI</sequence>
<dbReference type="InterPro" id="IPR048749">
    <property type="entry name" value="SLX1_C"/>
</dbReference>
<dbReference type="FunFam" id="3.40.1440.10:FF:000006">
    <property type="entry name" value="Structure-specific endonuclease subunit SLX1"/>
    <property type="match status" value="1"/>
</dbReference>
<dbReference type="InterPro" id="IPR027520">
    <property type="entry name" value="Slx1"/>
</dbReference>
<comment type="cofactor">
    <cofactor evidence="8">
        <name>a divalent metal cation</name>
        <dbReference type="ChEBI" id="CHEBI:60240"/>
    </cofactor>
</comment>
<protein>
    <recommendedName>
        <fullName evidence="10">GIY-YIG domain-containing protein</fullName>
    </recommendedName>
</protein>
<keyword evidence="3 8" id="KW-0227">DNA damage</keyword>
<evidence type="ECO:0000259" key="10">
    <source>
        <dbReference type="PROSITE" id="PS50164"/>
    </source>
</evidence>
<feature type="compositionally biased region" description="Acidic residues" evidence="9">
    <location>
        <begin position="313"/>
        <end position="324"/>
    </location>
</feature>
<comment type="function">
    <text evidence="8">Catalytic subunit of the SLX1-SLX4 structure-specific endonuclease that resolves DNA secondary structures generated during DNA repair and recombination. Has endonuclease activity towards branched DNA substrates, introducing single-strand cuts in duplex DNA close to junctions with ss-DNA.</text>
</comment>
<comment type="subcellular location">
    <subcellularLocation>
        <location evidence="8">Nucleus</location>
    </subcellularLocation>
</comment>
<keyword evidence="5 8" id="KW-0233">DNA recombination</keyword>
<dbReference type="PANTHER" id="PTHR20208">
    <property type="entry name" value="STRUCTURE-SPECIFIC ENDONUCLEASE SUBUNIT SLX1"/>
    <property type="match status" value="1"/>
</dbReference>
<evidence type="ECO:0000256" key="2">
    <source>
        <dbReference type="ARBA" id="ARBA00022759"/>
    </source>
</evidence>
<dbReference type="Pfam" id="PF01541">
    <property type="entry name" value="GIY-YIG"/>
    <property type="match status" value="1"/>
</dbReference>
<evidence type="ECO:0000256" key="9">
    <source>
        <dbReference type="SAM" id="MobiDB-lite"/>
    </source>
</evidence>
<feature type="region of interest" description="Disordered" evidence="9">
    <location>
        <begin position="507"/>
        <end position="546"/>
    </location>
</feature>
<gene>
    <name evidence="11" type="ORF">RDB_LOCUS183297</name>
</gene>
<dbReference type="Gene3D" id="3.30.40.10">
    <property type="entry name" value="Zinc/RING finger domain, C3HC4 (zinc finger)"/>
    <property type="match status" value="1"/>
</dbReference>
<dbReference type="GO" id="GO:0000724">
    <property type="term" value="P:double-strand break repair via homologous recombination"/>
    <property type="evidence" value="ECO:0007669"/>
    <property type="project" value="TreeGrafter"/>
</dbReference>
<feature type="compositionally biased region" description="Basic and acidic residues" evidence="9">
    <location>
        <begin position="429"/>
        <end position="442"/>
    </location>
</feature>
<evidence type="ECO:0000256" key="1">
    <source>
        <dbReference type="ARBA" id="ARBA00022722"/>
    </source>
</evidence>
<dbReference type="Gene3D" id="3.40.1440.10">
    <property type="entry name" value="GIY-YIG endonuclease"/>
    <property type="match status" value="1"/>
</dbReference>
<comment type="caution">
    <text evidence="8">Lacks conserved residue(s) required for the propagation of feature annotation.</text>
</comment>
<dbReference type="InterPro" id="IPR013083">
    <property type="entry name" value="Znf_RING/FYVE/PHD"/>
</dbReference>
<reference evidence="11" key="1">
    <citation type="submission" date="2021-01" db="EMBL/GenBank/DDBJ databases">
        <authorList>
            <person name="Kaushik A."/>
        </authorList>
    </citation>
    <scope>NUCLEOTIDE SEQUENCE</scope>
    <source>
        <strain evidence="11">AG3-T5</strain>
    </source>
</reference>
<keyword evidence="2 8" id="KW-0255">Endonuclease</keyword>
<name>A0A8H3C4V4_9AGAM</name>
<dbReference type="GO" id="GO:0033557">
    <property type="term" value="C:Slx1-Slx4 complex"/>
    <property type="evidence" value="ECO:0007669"/>
    <property type="project" value="UniProtKB-UniRule"/>
</dbReference>
<feature type="compositionally biased region" description="Basic and acidic residues" evidence="9">
    <location>
        <begin position="325"/>
        <end position="334"/>
    </location>
</feature>
<dbReference type="CDD" id="cd10455">
    <property type="entry name" value="GIY-YIG_SLX1"/>
    <property type="match status" value="1"/>
</dbReference>
<dbReference type="AlphaFoldDB" id="A0A8H3C4V4"/>
<keyword evidence="7 8" id="KW-0539">Nucleus</keyword>
<dbReference type="Proteomes" id="UP000663841">
    <property type="component" value="Unassembled WGS sequence"/>
</dbReference>
<feature type="region of interest" description="Disordered" evidence="9">
    <location>
        <begin position="305"/>
        <end position="463"/>
    </location>
</feature>
<dbReference type="Pfam" id="PF21202">
    <property type="entry name" value="SLX1_C"/>
    <property type="match status" value="1"/>
</dbReference>
<keyword evidence="4 8" id="KW-0378">Hydrolase</keyword>
<evidence type="ECO:0000313" key="11">
    <source>
        <dbReference type="EMBL" id="CAE6473281.1"/>
    </source>
</evidence>
<comment type="similarity">
    <text evidence="8">Belongs to the SLX1 family.</text>
</comment>
<keyword evidence="1 8" id="KW-0540">Nuclease</keyword>
<comment type="subunit">
    <text evidence="8">Forms a heterodimer with SLX4.</text>
</comment>
<evidence type="ECO:0000256" key="3">
    <source>
        <dbReference type="ARBA" id="ARBA00022763"/>
    </source>
</evidence>
<evidence type="ECO:0000256" key="5">
    <source>
        <dbReference type="ARBA" id="ARBA00023172"/>
    </source>
</evidence>
<dbReference type="EMBL" id="CAJMWW010000536">
    <property type="protein sequence ID" value="CAE6473281.1"/>
    <property type="molecule type" value="Genomic_DNA"/>
</dbReference>